<dbReference type="CDD" id="cd16894">
    <property type="entry name" value="MltD-like"/>
    <property type="match status" value="1"/>
</dbReference>
<dbReference type="InterPro" id="IPR036779">
    <property type="entry name" value="LysM_dom_sf"/>
</dbReference>
<dbReference type="Proteomes" id="UP000038055">
    <property type="component" value="Unassembled WGS sequence"/>
</dbReference>
<dbReference type="EMBL" id="CDOD01000008">
    <property type="protein sequence ID" value="CEN33354.1"/>
    <property type="molecule type" value="Genomic_DNA"/>
</dbReference>
<dbReference type="PROSITE" id="PS51782">
    <property type="entry name" value="LYSM"/>
    <property type="match status" value="1"/>
</dbReference>
<comment type="similarity">
    <text evidence="1">Belongs to the transglycosylase Slt family.</text>
</comment>
<dbReference type="Pfam" id="PF01464">
    <property type="entry name" value="SLT"/>
    <property type="match status" value="1"/>
</dbReference>
<evidence type="ECO:0000259" key="3">
    <source>
        <dbReference type="PROSITE" id="PS51782"/>
    </source>
</evidence>
<reference evidence="6 7" key="1">
    <citation type="submission" date="2015-01" db="EMBL/GenBank/DDBJ databases">
        <authorList>
            <person name="MANFREDI Pablo"/>
        </authorList>
    </citation>
    <scope>NUCLEOTIDE SEQUENCE [LARGE SCALE GENOMIC DNA]</scope>
    <source>
        <strain evidence="5 7">Ccy74</strain>
        <strain evidence="4 6">Ccyn2B</strain>
    </source>
</reference>
<gene>
    <name evidence="4" type="ORF">CCYN2B_160035</name>
    <name evidence="5" type="ORF">CCYN74_30080</name>
</gene>
<dbReference type="AlphaFoldDB" id="A0A0B7HHJ9"/>
<dbReference type="eggNOG" id="COG0741">
    <property type="taxonomic scope" value="Bacteria"/>
</dbReference>
<dbReference type="InterPro" id="IPR008258">
    <property type="entry name" value="Transglycosylase_SLT_dom_1"/>
</dbReference>
<evidence type="ECO:0000313" key="7">
    <source>
        <dbReference type="Proteomes" id="UP000038083"/>
    </source>
</evidence>
<dbReference type="STRING" id="28189.CCYN74_30080"/>
<organism evidence="5 7">
    <name type="scientific">Capnocytophaga cynodegmi</name>
    <dbReference type="NCBI Taxonomy" id="28189"/>
    <lineage>
        <taxon>Bacteria</taxon>
        <taxon>Pseudomonadati</taxon>
        <taxon>Bacteroidota</taxon>
        <taxon>Flavobacteriia</taxon>
        <taxon>Flavobacteriales</taxon>
        <taxon>Flavobacteriaceae</taxon>
        <taxon>Capnocytophaga</taxon>
    </lineage>
</organism>
<evidence type="ECO:0000313" key="4">
    <source>
        <dbReference type="EMBL" id="CEN33354.1"/>
    </source>
</evidence>
<dbReference type="Gene3D" id="1.10.530.10">
    <property type="match status" value="1"/>
</dbReference>
<dbReference type="GO" id="GO:0008933">
    <property type="term" value="F:peptidoglycan lytic transglycosylase activity"/>
    <property type="evidence" value="ECO:0007669"/>
    <property type="project" value="InterPro"/>
</dbReference>
<name>A0A0B7HHJ9_9FLAO</name>
<sequence length="456" mass="52502">MYKLVKKCGLGIFICLSAESMMAQVQPNISNDTISKIEQQSNEIFNNSQQTPPTGVKREGIYILKDHPKAESYDKKWLKELSNSDLFFQMSEEIQNESVTDVTYEELPTEVLKQRLEKLNQKTPFNIEYNPILERVIKSFLKNRRSSLERLMSLSDYYFPMFEQEMSNHRIPLEMKYLAIVESALNPKARSRVGATGLWQFMYATGKSYGLEVSNYVDERSDPVRSTKAAAKYLSYLHQIFGDWDLVLAAYNSGPGNVTKAMRRSNGKQNYWNLRPYLPRETAGYVPAFLATLYIFEYAKEHGFKPQRRQNHYFVTDTVQVKQAVPFKNIAELTGMDIKEIQFFNPSYQLDIVPFVEGKNYALRLPIEEIGKFVANEEIIYAYLNEENAKREKALPELVKGDYAGSSGKKIVYIVKKGDVLGKIASRNGVTVSNLKRWNRIKGNNIHVGQKLVIYK</sequence>
<dbReference type="SUPFAM" id="SSF54106">
    <property type="entry name" value="LysM domain"/>
    <property type="match status" value="1"/>
</dbReference>
<dbReference type="InterPro" id="IPR018392">
    <property type="entry name" value="LysM"/>
</dbReference>
<dbReference type="GO" id="GO:0000270">
    <property type="term" value="P:peptidoglycan metabolic process"/>
    <property type="evidence" value="ECO:0007669"/>
    <property type="project" value="InterPro"/>
</dbReference>
<evidence type="ECO:0000256" key="1">
    <source>
        <dbReference type="ARBA" id="ARBA00007734"/>
    </source>
</evidence>
<dbReference type="Gene3D" id="3.10.350.10">
    <property type="entry name" value="LysM domain"/>
    <property type="match status" value="1"/>
</dbReference>
<dbReference type="InterPro" id="IPR023346">
    <property type="entry name" value="Lysozyme-like_dom_sf"/>
</dbReference>
<feature type="chain" id="PRO_5010413196" evidence="2">
    <location>
        <begin position="24"/>
        <end position="456"/>
    </location>
</feature>
<dbReference type="PANTHER" id="PTHR37423:SF2">
    <property type="entry name" value="MEMBRANE-BOUND LYTIC MUREIN TRANSGLYCOSYLASE C"/>
    <property type="match status" value="1"/>
</dbReference>
<evidence type="ECO:0000313" key="5">
    <source>
        <dbReference type="EMBL" id="CEN38139.1"/>
    </source>
</evidence>
<keyword evidence="2" id="KW-0732">Signal</keyword>
<dbReference type="PANTHER" id="PTHR37423">
    <property type="entry name" value="SOLUBLE LYTIC MUREIN TRANSGLYCOSYLASE-RELATED"/>
    <property type="match status" value="1"/>
</dbReference>
<dbReference type="OrthoDB" id="9815002at2"/>
<keyword evidence="5" id="KW-0378">Hydrolase</keyword>
<dbReference type="EMBL" id="CDOG01000023">
    <property type="protein sequence ID" value="CEN38139.1"/>
    <property type="molecule type" value="Genomic_DNA"/>
</dbReference>
<protein>
    <submittedName>
        <fullName evidence="5">Regulatory protein dniR</fullName>
        <ecNumber evidence="5">3.2.1.17</ecNumber>
    </submittedName>
</protein>
<dbReference type="SUPFAM" id="SSF53955">
    <property type="entry name" value="Lysozyme-like"/>
    <property type="match status" value="1"/>
</dbReference>
<feature type="signal peptide" evidence="2">
    <location>
        <begin position="1"/>
        <end position="23"/>
    </location>
</feature>
<dbReference type="GO" id="GO:0016020">
    <property type="term" value="C:membrane"/>
    <property type="evidence" value="ECO:0007669"/>
    <property type="project" value="InterPro"/>
</dbReference>
<dbReference type="EC" id="3.2.1.17" evidence="5"/>
<dbReference type="PROSITE" id="PS00922">
    <property type="entry name" value="TRANSGLYCOSYLASE"/>
    <property type="match status" value="1"/>
</dbReference>
<accession>A0A0B7HHJ9</accession>
<proteinExistence type="inferred from homology"/>
<dbReference type="eggNOG" id="COG1388">
    <property type="taxonomic scope" value="Bacteria"/>
</dbReference>
<evidence type="ECO:0000256" key="2">
    <source>
        <dbReference type="SAM" id="SignalP"/>
    </source>
</evidence>
<keyword evidence="5" id="KW-0326">Glycosidase</keyword>
<dbReference type="InterPro" id="IPR000189">
    <property type="entry name" value="Transglyc_AS"/>
</dbReference>
<feature type="domain" description="LysM" evidence="3">
    <location>
        <begin position="411"/>
        <end position="454"/>
    </location>
</feature>
<dbReference type="SMART" id="SM00257">
    <property type="entry name" value="LysM"/>
    <property type="match status" value="1"/>
</dbReference>
<evidence type="ECO:0000313" key="6">
    <source>
        <dbReference type="Proteomes" id="UP000038055"/>
    </source>
</evidence>
<dbReference type="Pfam" id="PF01476">
    <property type="entry name" value="LysM"/>
    <property type="match status" value="1"/>
</dbReference>
<keyword evidence="6" id="KW-1185">Reference proteome</keyword>
<dbReference type="Proteomes" id="UP000038083">
    <property type="component" value="Unassembled WGS sequence"/>
</dbReference>
<dbReference type="CDD" id="cd00118">
    <property type="entry name" value="LysM"/>
    <property type="match status" value="1"/>
</dbReference>
<dbReference type="GO" id="GO:0003796">
    <property type="term" value="F:lysozyme activity"/>
    <property type="evidence" value="ECO:0007669"/>
    <property type="project" value="UniProtKB-EC"/>
</dbReference>